<dbReference type="AlphaFoldDB" id="A0A9P8RQE8"/>
<proteinExistence type="predicted"/>
<reference evidence="5" key="1">
    <citation type="submission" date="2021-03" db="EMBL/GenBank/DDBJ databases">
        <title>Comparative genomics and phylogenomic investigation of the class Geoglossomycetes provide insights into ecological specialization and systematics.</title>
        <authorList>
            <person name="Melie T."/>
            <person name="Pirro S."/>
            <person name="Miller A.N."/>
            <person name="Quandt A."/>
        </authorList>
    </citation>
    <scope>NUCLEOTIDE SEQUENCE</scope>
    <source>
        <strain evidence="5">CAQ_001_2017</strain>
    </source>
</reference>
<evidence type="ECO:0000259" key="3">
    <source>
        <dbReference type="Pfam" id="PF03033"/>
    </source>
</evidence>
<dbReference type="InterPro" id="IPR010610">
    <property type="entry name" value="EryCIII-like_C"/>
</dbReference>
<dbReference type="FunFam" id="3.40.50.2000:FF:000100">
    <property type="entry name" value="Glycosyltransferase family 1 protein"/>
    <property type="match status" value="1"/>
</dbReference>
<comment type="caution">
    <text evidence="5">The sequence shown here is derived from an EMBL/GenBank/DDBJ whole genome shotgun (WGS) entry which is preliminary data.</text>
</comment>
<dbReference type="EMBL" id="JAGHQM010000509">
    <property type="protein sequence ID" value="KAH0559844.1"/>
    <property type="molecule type" value="Genomic_DNA"/>
</dbReference>
<dbReference type="PANTHER" id="PTHR48050:SF13">
    <property type="entry name" value="STEROL 3-BETA-GLUCOSYLTRANSFERASE UGT80A2"/>
    <property type="match status" value="1"/>
</dbReference>
<evidence type="ECO:0008006" key="7">
    <source>
        <dbReference type="Google" id="ProtNLM"/>
    </source>
</evidence>
<dbReference type="Gene3D" id="3.40.50.2000">
    <property type="entry name" value="Glycogen Phosphorylase B"/>
    <property type="match status" value="2"/>
</dbReference>
<organism evidence="5 6">
    <name type="scientific">Trichoglossum hirsutum</name>
    <dbReference type="NCBI Taxonomy" id="265104"/>
    <lineage>
        <taxon>Eukaryota</taxon>
        <taxon>Fungi</taxon>
        <taxon>Dikarya</taxon>
        <taxon>Ascomycota</taxon>
        <taxon>Pezizomycotina</taxon>
        <taxon>Geoglossomycetes</taxon>
        <taxon>Geoglossales</taxon>
        <taxon>Geoglossaceae</taxon>
        <taxon>Trichoglossum</taxon>
    </lineage>
</organism>
<dbReference type="Pfam" id="PF03033">
    <property type="entry name" value="Glyco_transf_28"/>
    <property type="match status" value="1"/>
</dbReference>
<gene>
    <name evidence="5" type="ORF">GP486_003641</name>
</gene>
<feature type="domain" description="Glycosyltransferase family 28 N-terminal" evidence="3">
    <location>
        <begin position="186"/>
        <end position="253"/>
    </location>
</feature>
<dbReference type="Pfam" id="PF06722">
    <property type="entry name" value="EryCIII-like_C"/>
    <property type="match status" value="1"/>
</dbReference>
<sequence length="686" mass="73065">MDPLAPPDSAKHLSSGSSQATAAQSLAAATADPKGQATGPTGGPRTSTDPSAAAAEKVAYSSVDAIEYNDVEDTGMSGNGNAAIYETSGREALVDAVLLPTYGQSYKELEIQQDGLNTMARIADDGRVCINIDQKGRRLSNLLAPALRSQLDLQLPPEQPPELPPAYLPPSITGEPGQPLPPPMNIVIQVVGSRGDVQPFVSLGQALKRTYGHRVRLATHATFKQFVEENDLEFFSIGGDPAELMAFMVKNPGLMPGFETLRSGDIGKRRKGMYEMFKGCWRSCFEAGDGLGVEAGDVYNEEYASFDSQSSIGGNPAAKTFVADAIIANPPSFAHVHCAEKMGIPLHMMFTMPWSPTQAFPHPLAHIQSSNAEANLTNFITYALVEMMTWQGLGDVINRFREKSLGLEPVSVMWAPGMISRLRIPHTYCWSPALIPKPKDWGPHISISGFYFLSLASSYTPPPDLDAFLSSGPAPIYIGFGSIVVDDPGAMTALVFNAVRKAGVRALISKGWGGLGTGGLEVPPGVFMIGNVPHDWLFSRVSCVVHHGGAGTTAAGIAMGKPTVIVPFFGDQPFWGAMVAKAGAGPTPIPYKNLTADGLAASILGALKPAVLERASELGSRISQEQGSKEGAKSFHDMLDPDSLRCSLAPSRTAVWRVKKTNIRLSALAATVLNNEGLLDFQHLKL</sequence>
<dbReference type="GO" id="GO:0016906">
    <property type="term" value="F:sterol 3-beta-glucosyltransferase activity"/>
    <property type="evidence" value="ECO:0007669"/>
    <property type="project" value="UniProtKB-ARBA"/>
</dbReference>
<dbReference type="InterPro" id="IPR004276">
    <property type="entry name" value="GlycoTrans_28_N"/>
</dbReference>
<accession>A0A9P8RQE8</accession>
<feature type="domain" description="Erythromycin biosynthesis protein CIII-like C-terminal" evidence="4">
    <location>
        <begin position="521"/>
        <end position="608"/>
    </location>
</feature>
<dbReference type="InterPro" id="IPR050426">
    <property type="entry name" value="Glycosyltransferase_28"/>
</dbReference>
<evidence type="ECO:0000313" key="6">
    <source>
        <dbReference type="Proteomes" id="UP000750711"/>
    </source>
</evidence>
<feature type="region of interest" description="Disordered" evidence="2">
    <location>
        <begin position="1"/>
        <end position="56"/>
    </location>
</feature>
<dbReference type="SUPFAM" id="SSF53756">
    <property type="entry name" value="UDP-Glycosyltransferase/glycogen phosphorylase"/>
    <property type="match status" value="1"/>
</dbReference>
<dbReference type="CDD" id="cd03784">
    <property type="entry name" value="GT1_Gtf-like"/>
    <property type="match status" value="1"/>
</dbReference>
<dbReference type="InterPro" id="IPR002213">
    <property type="entry name" value="UDP_glucos_trans"/>
</dbReference>
<keyword evidence="1" id="KW-0808">Transferase</keyword>
<feature type="compositionally biased region" description="Low complexity" evidence="2">
    <location>
        <begin position="13"/>
        <end position="31"/>
    </location>
</feature>
<evidence type="ECO:0000259" key="4">
    <source>
        <dbReference type="Pfam" id="PF06722"/>
    </source>
</evidence>
<dbReference type="FunFam" id="3.40.50.2000:FF:000009">
    <property type="entry name" value="Sterol 3-beta-glucosyltransferase UGT80A2"/>
    <property type="match status" value="1"/>
</dbReference>
<dbReference type="PANTHER" id="PTHR48050">
    <property type="entry name" value="STEROL 3-BETA-GLUCOSYLTRANSFERASE"/>
    <property type="match status" value="1"/>
</dbReference>
<evidence type="ECO:0000256" key="2">
    <source>
        <dbReference type="SAM" id="MobiDB-lite"/>
    </source>
</evidence>
<name>A0A9P8RQE8_9PEZI</name>
<keyword evidence="6" id="KW-1185">Reference proteome</keyword>
<evidence type="ECO:0000313" key="5">
    <source>
        <dbReference type="EMBL" id="KAH0559844.1"/>
    </source>
</evidence>
<dbReference type="Proteomes" id="UP000750711">
    <property type="component" value="Unassembled WGS sequence"/>
</dbReference>
<protein>
    <recommendedName>
        <fullName evidence="7">Glycosyltransferase family 28 N-terminal domain-containing protein</fullName>
    </recommendedName>
</protein>
<dbReference type="GO" id="GO:0005975">
    <property type="term" value="P:carbohydrate metabolic process"/>
    <property type="evidence" value="ECO:0007669"/>
    <property type="project" value="InterPro"/>
</dbReference>
<evidence type="ECO:0000256" key="1">
    <source>
        <dbReference type="ARBA" id="ARBA00022679"/>
    </source>
</evidence>